<dbReference type="InterPro" id="IPR010432">
    <property type="entry name" value="RDD"/>
</dbReference>
<dbReference type="Proteomes" id="UP000253941">
    <property type="component" value="Unassembled WGS sequence"/>
</dbReference>
<feature type="transmembrane region" description="Helical" evidence="6">
    <location>
        <begin position="141"/>
        <end position="165"/>
    </location>
</feature>
<feature type="region of interest" description="Disordered" evidence="5">
    <location>
        <begin position="1"/>
        <end position="25"/>
    </location>
</feature>
<evidence type="ECO:0000256" key="6">
    <source>
        <dbReference type="SAM" id="Phobius"/>
    </source>
</evidence>
<evidence type="ECO:0000256" key="3">
    <source>
        <dbReference type="ARBA" id="ARBA00022989"/>
    </source>
</evidence>
<protein>
    <submittedName>
        <fullName evidence="8">RDD family protein</fullName>
    </submittedName>
</protein>
<name>A0A369T6Y5_9PROT</name>
<dbReference type="AlphaFoldDB" id="A0A369T6Y5"/>
<evidence type="ECO:0000313" key="9">
    <source>
        <dbReference type="Proteomes" id="UP000253941"/>
    </source>
</evidence>
<evidence type="ECO:0000256" key="4">
    <source>
        <dbReference type="ARBA" id="ARBA00023136"/>
    </source>
</evidence>
<reference evidence="8 9" key="1">
    <citation type="submission" date="2018-07" db="EMBL/GenBank/DDBJ databases">
        <title>Venubactetium sediminum gen. nov., sp. nov., isolated from a marine solar saltern.</title>
        <authorList>
            <person name="Wang S."/>
        </authorList>
    </citation>
    <scope>NUCLEOTIDE SEQUENCE [LARGE SCALE GENOMIC DNA]</scope>
    <source>
        <strain evidence="8 9">WD2A32</strain>
    </source>
</reference>
<comment type="caution">
    <text evidence="8">The sequence shown here is derived from an EMBL/GenBank/DDBJ whole genome shotgun (WGS) entry which is preliminary data.</text>
</comment>
<feature type="domain" description="RDD" evidence="7">
    <location>
        <begin position="53"/>
        <end position="177"/>
    </location>
</feature>
<keyword evidence="3 6" id="KW-1133">Transmembrane helix</keyword>
<gene>
    <name evidence="8" type="ORF">DRB17_16965</name>
</gene>
<organism evidence="8 9">
    <name type="scientific">Ferruginivarius sediminum</name>
    <dbReference type="NCBI Taxonomy" id="2661937"/>
    <lineage>
        <taxon>Bacteria</taxon>
        <taxon>Pseudomonadati</taxon>
        <taxon>Pseudomonadota</taxon>
        <taxon>Alphaproteobacteria</taxon>
        <taxon>Rhodospirillales</taxon>
        <taxon>Rhodospirillaceae</taxon>
        <taxon>Ferruginivarius</taxon>
    </lineage>
</organism>
<feature type="compositionally biased region" description="Polar residues" evidence="5">
    <location>
        <begin position="1"/>
        <end position="12"/>
    </location>
</feature>
<evidence type="ECO:0000259" key="7">
    <source>
        <dbReference type="Pfam" id="PF06271"/>
    </source>
</evidence>
<evidence type="ECO:0000256" key="2">
    <source>
        <dbReference type="ARBA" id="ARBA00022692"/>
    </source>
</evidence>
<evidence type="ECO:0000256" key="5">
    <source>
        <dbReference type="SAM" id="MobiDB-lite"/>
    </source>
</evidence>
<dbReference type="EMBL" id="QPMH01000022">
    <property type="protein sequence ID" value="RDD60642.1"/>
    <property type="molecule type" value="Genomic_DNA"/>
</dbReference>
<keyword evidence="2 6" id="KW-0812">Transmembrane</keyword>
<dbReference type="Pfam" id="PF06271">
    <property type="entry name" value="RDD"/>
    <property type="match status" value="1"/>
</dbReference>
<comment type="subcellular location">
    <subcellularLocation>
        <location evidence="1">Membrane</location>
        <topology evidence="1">Multi-pass membrane protein</topology>
    </subcellularLocation>
</comment>
<dbReference type="GO" id="GO:0016020">
    <property type="term" value="C:membrane"/>
    <property type="evidence" value="ECO:0007669"/>
    <property type="project" value="UniProtKB-SubCell"/>
</dbReference>
<evidence type="ECO:0000256" key="1">
    <source>
        <dbReference type="ARBA" id="ARBA00004141"/>
    </source>
</evidence>
<evidence type="ECO:0000313" key="8">
    <source>
        <dbReference type="EMBL" id="RDD60642.1"/>
    </source>
</evidence>
<proteinExistence type="predicted"/>
<keyword evidence="9" id="KW-1185">Reference proteome</keyword>
<keyword evidence="4 6" id="KW-0472">Membrane</keyword>
<accession>A0A369T6Y5</accession>
<feature type="transmembrane region" description="Helical" evidence="6">
    <location>
        <begin position="64"/>
        <end position="94"/>
    </location>
</feature>
<sequence>MPSNLGTKQRCVSSERGPLPLASRLPSTSASASAWQNAPPDPLDAPELYEGLLWRRVAAHLVDACLIVLLGVLAWFVLVFLVAISFGALGPLLIPLIPLFPSLYAAATIGGSQASATPGMRLFGLTVLDWTGRRVGYAQGFLMAIFFYVTTALTSALVLIVALFTQRHRTLHDIMAGTVVVRRTR</sequence>